<accession>A0A8X7BDI1</accession>
<dbReference type="Proteomes" id="UP000887159">
    <property type="component" value="Unassembled WGS sequence"/>
</dbReference>
<feature type="compositionally biased region" description="Polar residues" evidence="1">
    <location>
        <begin position="125"/>
        <end position="134"/>
    </location>
</feature>
<evidence type="ECO:0000313" key="2">
    <source>
        <dbReference type="EMBL" id="GFY26477.1"/>
    </source>
</evidence>
<feature type="compositionally biased region" description="Basic and acidic residues" evidence="1">
    <location>
        <begin position="278"/>
        <end position="294"/>
    </location>
</feature>
<proteinExistence type="predicted"/>
<evidence type="ECO:0000256" key="1">
    <source>
        <dbReference type="SAM" id="MobiDB-lite"/>
    </source>
</evidence>
<organism evidence="2 3">
    <name type="scientific">Trichonephila clavipes</name>
    <name type="common">Golden silk orbweaver</name>
    <name type="synonym">Nephila clavipes</name>
    <dbReference type="NCBI Taxonomy" id="2585209"/>
    <lineage>
        <taxon>Eukaryota</taxon>
        <taxon>Metazoa</taxon>
        <taxon>Ecdysozoa</taxon>
        <taxon>Arthropoda</taxon>
        <taxon>Chelicerata</taxon>
        <taxon>Arachnida</taxon>
        <taxon>Araneae</taxon>
        <taxon>Araneomorphae</taxon>
        <taxon>Entelegynae</taxon>
        <taxon>Araneoidea</taxon>
        <taxon>Nephilidae</taxon>
        <taxon>Trichonephila</taxon>
    </lineage>
</organism>
<dbReference type="AlphaFoldDB" id="A0A8X7BDI1"/>
<gene>
    <name evidence="2" type="ORF">TNCV_2878091</name>
</gene>
<protein>
    <submittedName>
        <fullName evidence="2">Uncharacterized protein</fullName>
    </submittedName>
</protein>
<sequence>MATLNMDERLLHKDTFWPNYIPAQPRLKSSLDLKTIALATVYECYPVGHWTRTNTNGSIIDDRHLSNKDSTDQSEMFERTVSGIKKDEPSTKSTSKESTKNRGKLQNELLTRNRGGNDASKNKADSFQSQSNTVGDLETKAGPGPGLNSNLETKNTSNLRHLSNKDSTDQSEMFERTVSGIKKDEPSTKSTSKESTKNRGKLQNELLTRNRGGNDASKNKADSFQSQSNTVGDLETKAGPGPGLNSNLETKNTSNLRHLSNKDSTDQSEMFERTVSGIKKDEPSTKSTSKESTKNRGKLQNELLTRNRGGNDASKNKADSFQSQSNTVGDLETKAGPGPGLNSNLETKNTSNLRHSLSKNCILQNKVLERKINNTSSE</sequence>
<feature type="region of interest" description="Disordered" evidence="1">
    <location>
        <begin position="53"/>
        <end position="352"/>
    </location>
</feature>
<feature type="compositionally biased region" description="Polar residues" evidence="1">
    <location>
        <begin position="244"/>
        <end position="258"/>
    </location>
</feature>
<reference evidence="2" key="1">
    <citation type="submission" date="2020-08" db="EMBL/GenBank/DDBJ databases">
        <title>Multicomponent nature underlies the extraordinary mechanical properties of spider dragline silk.</title>
        <authorList>
            <person name="Kono N."/>
            <person name="Nakamura H."/>
            <person name="Mori M."/>
            <person name="Yoshida Y."/>
            <person name="Ohtoshi R."/>
            <person name="Malay A.D."/>
            <person name="Moran D.A.P."/>
            <person name="Tomita M."/>
            <person name="Numata K."/>
            <person name="Arakawa K."/>
        </authorList>
    </citation>
    <scope>NUCLEOTIDE SEQUENCE</scope>
</reference>
<feature type="compositionally biased region" description="Polar residues" evidence="1">
    <location>
        <begin position="147"/>
        <end position="161"/>
    </location>
</feature>
<feature type="compositionally biased region" description="Polar residues" evidence="1">
    <location>
        <begin position="222"/>
        <end position="231"/>
    </location>
</feature>
<feature type="compositionally biased region" description="Polar residues" evidence="1">
    <location>
        <begin position="319"/>
        <end position="328"/>
    </location>
</feature>
<evidence type="ECO:0000313" key="3">
    <source>
        <dbReference type="Proteomes" id="UP000887159"/>
    </source>
</evidence>
<feature type="compositionally biased region" description="Basic and acidic residues" evidence="1">
    <location>
        <begin position="181"/>
        <end position="197"/>
    </location>
</feature>
<feature type="compositionally biased region" description="Basic and acidic residues" evidence="1">
    <location>
        <begin position="60"/>
        <end position="71"/>
    </location>
</feature>
<dbReference type="EMBL" id="BMAU01021376">
    <property type="protein sequence ID" value="GFY26477.1"/>
    <property type="molecule type" value="Genomic_DNA"/>
</dbReference>
<keyword evidence="3" id="KW-1185">Reference proteome</keyword>
<name>A0A8X7BDI1_TRICX</name>
<comment type="caution">
    <text evidence="2">The sequence shown here is derived from an EMBL/GenBank/DDBJ whole genome shotgun (WGS) entry which is preliminary data.</text>
</comment>
<feature type="compositionally biased region" description="Basic and acidic residues" evidence="1">
    <location>
        <begin position="84"/>
        <end position="100"/>
    </location>
</feature>
<feature type="compositionally biased region" description="Polar residues" evidence="1">
    <location>
        <begin position="341"/>
        <end position="352"/>
    </location>
</feature>